<reference evidence="1" key="1">
    <citation type="submission" date="2023-08" db="EMBL/GenBank/DDBJ databases">
        <title>Reference Genome Resource for the Citrus Pathogen Phytophthora citrophthora.</title>
        <authorList>
            <person name="Moller H."/>
            <person name="Coetzee B."/>
            <person name="Rose L.J."/>
            <person name="Van Niekerk J.M."/>
        </authorList>
    </citation>
    <scope>NUCLEOTIDE SEQUENCE</scope>
    <source>
        <strain evidence="1">STE-U-9442</strain>
    </source>
</reference>
<keyword evidence="2" id="KW-1185">Reference proteome</keyword>
<sequence>MWQLVLVLRQEEDRELYEGIEDPENTLALKFRISTCLPTGKIASAVQRVVGRRYHENDRIVGVWRSFTEGEDLFKECIPMKQAGLSSDDCLTNSHW</sequence>
<protein>
    <submittedName>
        <fullName evidence="1">Uncharacterized protein</fullName>
    </submittedName>
</protein>
<evidence type="ECO:0000313" key="2">
    <source>
        <dbReference type="Proteomes" id="UP001259832"/>
    </source>
</evidence>
<evidence type="ECO:0000313" key="1">
    <source>
        <dbReference type="EMBL" id="KAK1942673.1"/>
    </source>
</evidence>
<name>A0AAD9GR15_9STRA</name>
<dbReference type="EMBL" id="JASMQC010000009">
    <property type="protein sequence ID" value="KAK1942673.1"/>
    <property type="molecule type" value="Genomic_DNA"/>
</dbReference>
<comment type="caution">
    <text evidence="1">The sequence shown here is derived from an EMBL/GenBank/DDBJ whole genome shotgun (WGS) entry which is preliminary data.</text>
</comment>
<accession>A0AAD9GR15</accession>
<dbReference type="Proteomes" id="UP001259832">
    <property type="component" value="Unassembled WGS sequence"/>
</dbReference>
<gene>
    <name evidence="1" type="ORF">P3T76_006172</name>
</gene>
<organism evidence="1 2">
    <name type="scientific">Phytophthora citrophthora</name>
    <dbReference type="NCBI Taxonomy" id="4793"/>
    <lineage>
        <taxon>Eukaryota</taxon>
        <taxon>Sar</taxon>
        <taxon>Stramenopiles</taxon>
        <taxon>Oomycota</taxon>
        <taxon>Peronosporomycetes</taxon>
        <taxon>Peronosporales</taxon>
        <taxon>Peronosporaceae</taxon>
        <taxon>Phytophthora</taxon>
    </lineage>
</organism>
<proteinExistence type="predicted"/>
<dbReference type="AlphaFoldDB" id="A0AAD9GR15"/>